<evidence type="ECO:0000256" key="3">
    <source>
        <dbReference type="PIRSR" id="PIRSR004848-1"/>
    </source>
</evidence>
<dbReference type="eggNOG" id="KOG3157">
    <property type="taxonomic scope" value="Eukaryota"/>
</dbReference>
<dbReference type="InterPro" id="IPR011078">
    <property type="entry name" value="PyrdxlP_homeostasis"/>
</dbReference>
<evidence type="ECO:0000259" key="5">
    <source>
        <dbReference type="Pfam" id="PF01168"/>
    </source>
</evidence>
<dbReference type="Gene3D" id="3.20.20.10">
    <property type="entry name" value="Alanine racemase"/>
    <property type="match status" value="1"/>
</dbReference>
<dbReference type="PANTHER" id="PTHR10146:SF14">
    <property type="entry name" value="PYRIDOXAL PHOSPHATE HOMEOSTASIS PROTEIN"/>
    <property type="match status" value="1"/>
</dbReference>
<dbReference type="PIRSF" id="PIRSF004848">
    <property type="entry name" value="YBL036c_PLPDEIII"/>
    <property type="match status" value="1"/>
</dbReference>
<dbReference type="Pfam" id="PF01168">
    <property type="entry name" value="Ala_racemase_N"/>
    <property type="match status" value="1"/>
</dbReference>
<keyword evidence="7" id="KW-1185">Reference proteome</keyword>
<dbReference type="FunFam" id="3.20.20.10:FF:000007">
    <property type="entry name" value="Pyridoxal phosphate homeostasis protein"/>
    <property type="match status" value="1"/>
</dbReference>
<comment type="function">
    <text evidence="2">Pyridoxal 5'-phosphate (PLP)-binding protein, which may be involved in intracellular homeostatic regulation of pyridoxal 5'-phosphate (PLP), the active form of vitamin B6.</text>
</comment>
<dbReference type="AlphaFoldDB" id="T1IIU1"/>
<reference evidence="7" key="1">
    <citation type="submission" date="2011-05" db="EMBL/GenBank/DDBJ databases">
        <authorList>
            <person name="Richards S.R."/>
            <person name="Qu J."/>
            <person name="Jiang H."/>
            <person name="Jhangiani S.N."/>
            <person name="Agravi P."/>
            <person name="Goodspeed R."/>
            <person name="Gross S."/>
            <person name="Mandapat C."/>
            <person name="Jackson L."/>
            <person name="Mathew T."/>
            <person name="Pu L."/>
            <person name="Thornton R."/>
            <person name="Saada N."/>
            <person name="Wilczek-Boney K.B."/>
            <person name="Lee S."/>
            <person name="Kovar C."/>
            <person name="Wu Y."/>
            <person name="Scherer S.E."/>
            <person name="Worley K.C."/>
            <person name="Muzny D.M."/>
            <person name="Gibbs R."/>
        </authorList>
    </citation>
    <scope>NUCLEOTIDE SEQUENCE</scope>
    <source>
        <strain evidence="7">Brora</strain>
    </source>
</reference>
<dbReference type="EnsemblMetazoa" id="SMAR000794-RA">
    <property type="protein sequence ID" value="SMAR000794-PA"/>
    <property type="gene ID" value="SMAR000794"/>
</dbReference>
<dbReference type="HAMAP" id="MF_02087">
    <property type="entry name" value="PLP_homeostasis"/>
    <property type="match status" value="1"/>
</dbReference>
<organism evidence="6 7">
    <name type="scientific">Strigamia maritima</name>
    <name type="common">European centipede</name>
    <name type="synonym">Geophilus maritimus</name>
    <dbReference type="NCBI Taxonomy" id="126957"/>
    <lineage>
        <taxon>Eukaryota</taxon>
        <taxon>Metazoa</taxon>
        <taxon>Ecdysozoa</taxon>
        <taxon>Arthropoda</taxon>
        <taxon>Myriapoda</taxon>
        <taxon>Chilopoda</taxon>
        <taxon>Pleurostigmophora</taxon>
        <taxon>Geophilomorpha</taxon>
        <taxon>Linotaeniidae</taxon>
        <taxon>Strigamia</taxon>
    </lineage>
</organism>
<evidence type="ECO:0000313" key="7">
    <source>
        <dbReference type="Proteomes" id="UP000014500"/>
    </source>
</evidence>
<dbReference type="InterPro" id="IPR029066">
    <property type="entry name" value="PLP-binding_barrel"/>
</dbReference>
<proteinExistence type="inferred from homology"/>
<accession>T1IIU1</accession>
<dbReference type="PROSITE" id="PS01211">
    <property type="entry name" value="UPF0001"/>
    <property type="match status" value="1"/>
</dbReference>
<dbReference type="EMBL" id="JH430212">
    <property type="status" value="NOT_ANNOTATED_CDS"/>
    <property type="molecule type" value="Genomic_DNA"/>
</dbReference>
<dbReference type="PANTHER" id="PTHR10146">
    <property type="entry name" value="PROLINE SYNTHETASE CO-TRANSCRIBED BACTERIAL HOMOLOG PROTEIN"/>
    <property type="match status" value="1"/>
</dbReference>
<dbReference type="STRING" id="126957.T1IIU1"/>
<evidence type="ECO:0000256" key="4">
    <source>
        <dbReference type="RuleBase" id="RU004514"/>
    </source>
</evidence>
<reference evidence="6" key="2">
    <citation type="submission" date="2015-02" db="UniProtKB">
        <authorList>
            <consortium name="EnsemblMetazoa"/>
        </authorList>
    </citation>
    <scope>IDENTIFICATION</scope>
</reference>
<sequence length="282" mass="31726">MCRAWLRSGVIPVPPQRSVRWKVYCVMAVSSEKTNEPMAVAFEEILEKISVAYRKRPPELGTKEPKLVAVSKTKPNAAIIEVYNLGQTHFGENYVQELEDKGTDVNILQSCNDIKWHFIGHLQTNKVNKLTAIPNLFCVETVDTAKLATTLNSSWQKLEKDDKLRVMIQVNTSDESNKSGIKPHQVTGLVQHINDNCPKLNFVGLMTIGSFDHDISNGPNPDFQCLADCRKQVCEKFNFSLNDVDLSMGMSHDFEHAVEMGSTNVRVGSRIFGDRVYPNKKT</sequence>
<dbReference type="OMA" id="PLEWHMI"/>
<protein>
    <recommendedName>
        <fullName evidence="2">Pyridoxal phosphate homeostasis protein</fullName>
        <shortName evidence="2">PLP homeostasis protein</shortName>
    </recommendedName>
</protein>
<dbReference type="GO" id="GO:0030170">
    <property type="term" value="F:pyridoxal phosphate binding"/>
    <property type="evidence" value="ECO:0007669"/>
    <property type="project" value="UniProtKB-UniRule"/>
</dbReference>
<evidence type="ECO:0000313" key="6">
    <source>
        <dbReference type="EnsemblMetazoa" id="SMAR000794-PA"/>
    </source>
</evidence>
<dbReference type="InterPro" id="IPR001608">
    <property type="entry name" value="Ala_racemase_N"/>
</dbReference>
<dbReference type="CDD" id="cd06822">
    <property type="entry name" value="PLPDE_III_YBL036c_euk"/>
    <property type="match status" value="1"/>
</dbReference>
<comment type="cofactor">
    <cofactor evidence="3">
        <name>pyridoxal 5'-phosphate</name>
        <dbReference type="ChEBI" id="CHEBI:597326"/>
    </cofactor>
</comment>
<dbReference type="NCBIfam" id="TIGR00044">
    <property type="entry name" value="YggS family pyridoxal phosphate-dependent enzyme"/>
    <property type="match status" value="1"/>
</dbReference>
<evidence type="ECO:0000256" key="2">
    <source>
        <dbReference type="HAMAP-Rule" id="MF_03225"/>
    </source>
</evidence>
<dbReference type="HOGENOM" id="CLU_059988_2_1_1"/>
<feature type="domain" description="Alanine racemase N-terminal" evidence="5">
    <location>
        <begin position="64"/>
        <end position="275"/>
    </location>
</feature>
<name>T1IIU1_STRMM</name>
<dbReference type="PhylomeDB" id="T1IIU1"/>
<comment type="similarity">
    <text evidence="2 4">Belongs to the pyridoxal phosphate-binding protein YggS/PROSC family.</text>
</comment>
<keyword evidence="1 2" id="KW-0663">Pyridoxal phosphate</keyword>
<dbReference type="SUPFAM" id="SSF51419">
    <property type="entry name" value="PLP-binding barrel"/>
    <property type="match status" value="1"/>
</dbReference>
<evidence type="ECO:0000256" key="1">
    <source>
        <dbReference type="ARBA" id="ARBA00022898"/>
    </source>
</evidence>
<dbReference type="Proteomes" id="UP000014500">
    <property type="component" value="Unassembled WGS sequence"/>
</dbReference>
<feature type="modified residue" description="N6-(pyridoxal phosphate)lysine" evidence="2 3">
    <location>
        <position position="72"/>
    </location>
</feature>